<evidence type="ECO:0000256" key="4">
    <source>
        <dbReference type="ARBA" id="ARBA00022692"/>
    </source>
</evidence>
<evidence type="ECO:0000256" key="7">
    <source>
        <dbReference type="ARBA" id="ARBA00023136"/>
    </source>
</evidence>
<evidence type="ECO:0000256" key="9">
    <source>
        <dbReference type="ARBA" id="ARBA00023224"/>
    </source>
</evidence>
<organism evidence="12 13">
    <name type="scientific">Homarus americanus</name>
    <name type="common">American lobster</name>
    <dbReference type="NCBI Taxonomy" id="6706"/>
    <lineage>
        <taxon>Eukaryota</taxon>
        <taxon>Metazoa</taxon>
        <taxon>Ecdysozoa</taxon>
        <taxon>Arthropoda</taxon>
        <taxon>Crustacea</taxon>
        <taxon>Multicrustacea</taxon>
        <taxon>Malacostraca</taxon>
        <taxon>Eumalacostraca</taxon>
        <taxon>Eucarida</taxon>
        <taxon>Decapoda</taxon>
        <taxon>Pleocyemata</taxon>
        <taxon>Astacidea</taxon>
        <taxon>Nephropoidea</taxon>
        <taxon>Nephropidae</taxon>
        <taxon>Homarus</taxon>
    </lineage>
</organism>
<feature type="domain" description="G-protein coupled receptors family 1 profile" evidence="11">
    <location>
        <begin position="17"/>
        <end position="194"/>
    </location>
</feature>
<evidence type="ECO:0000256" key="5">
    <source>
        <dbReference type="ARBA" id="ARBA00022989"/>
    </source>
</evidence>
<name>A0A8J5JQF1_HOMAM</name>
<keyword evidence="7 10" id="KW-0472">Membrane</keyword>
<protein>
    <submittedName>
        <fullName evidence="12">Putative 7 transmembrane receptor (Rhodopsin family)-containing protein 3</fullName>
    </submittedName>
</protein>
<sequence>MQWWRQAVLLPLLHHQAALTLSLLALDRYCCLLHPAKYNDHVSRPVCVVVVVGSWLACAGLHAAVYLPTPHFFFNHVSNHSCEPYHTLNAKVILVACTVYFPTNASFTEYFPQRKCLRQVTMYCYGTVFHMARATSLQRLVCATVSTPEILGGAVVEKAMLTERRERLRNCRVMAVVSLSFIITITPWTIRQIIAACTNSRIPGGLDYGVWVVSVGGGVVVIFILWLLSASFRRSTDETLHNRVCCGNVYYDDSDEVSLAQVSHHGIITHHDIVSHAGTCPAAAPRSAPLSCNATPRHLPNGRLPPAAMSNAACDLEAVGEKYWGEILERTVSSTSLHNLQRIYRNGSTAHPDLRHLCGTSMMPDVRPTHSPAWRP</sequence>
<proteinExistence type="inferred from homology"/>
<dbReference type="Gene3D" id="1.20.1070.10">
    <property type="entry name" value="Rhodopsin 7-helix transmembrane proteins"/>
    <property type="match status" value="1"/>
</dbReference>
<dbReference type="InterPro" id="IPR017452">
    <property type="entry name" value="GPCR_Rhodpsn_7TM"/>
</dbReference>
<feature type="transmembrane region" description="Helical" evidence="10">
    <location>
        <begin position="173"/>
        <end position="190"/>
    </location>
</feature>
<dbReference type="GO" id="GO:0005886">
    <property type="term" value="C:plasma membrane"/>
    <property type="evidence" value="ECO:0007669"/>
    <property type="project" value="UniProtKB-SubCell"/>
</dbReference>
<dbReference type="PANTHER" id="PTHR24230:SF141">
    <property type="entry name" value="G-PROTEIN COUPLED RECEPTORS FAMILY 1 PROFILE DOMAIN-CONTAINING PROTEIN"/>
    <property type="match status" value="1"/>
</dbReference>
<dbReference type="InterPro" id="IPR000276">
    <property type="entry name" value="GPCR_Rhodpsn"/>
</dbReference>
<evidence type="ECO:0000256" key="3">
    <source>
        <dbReference type="ARBA" id="ARBA00022475"/>
    </source>
</evidence>
<dbReference type="Proteomes" id="UP000747542">
    <property type="component" value="Unassembled WGS sequence"/>
</dbReference>
<keyword evidence="9" id="KW-0807">Transducer</keyword>
<evidence type="ECO:0000259" key="11">
    <source>
        <dbReference type="PROSITE" id="PS50262"/>
    </source>
</evidence>
<evidence type="ECO:0000256" key="1">
    <source>
        <dbReference type="ARBA" id="ARBA00004651"/>
    </source>
</evidence>
<reference evidence="12" key="1">
    <citation type="journal article" date="2021" name="Sci. Adv.">
        <title>The American lobster genome reveals insights on longevity, neural, and immune adaptations.</title>
        <authorList>
            <person name="Polinski J.M."/>
            <person name="Zimin A.V."/>
            <person name="Clark K.F."/>
            <person name="Kohn A.B."/>
            <person name="Sadowski N."/>
            <person name="Timp W."/>
            <person name="Ptitsyn A."/>
            <person name="Khanna P."/>
            <person name="Romanova D.Y."/>
            <person name="Williams P."/>
            <person name="Greenwood S.J."/>
            <person name="Moroz L.L."/>
            <person name="Walt D.R."/>
            <person name="Bodnar A.G."/>
        </authorList>
    </citation>
    <scope>NUCLEOTIDE SEQUENCE</scope>
    <source>
        <strain evidence="12">GMGI-L3</strain>
    </source>
</reference>
<evidence type="ECO:0000256" key="2">
    <source>
        <dbReference type="ARBA" id="ARBA00010663"/>
    </source>
</evidence>
<gene>
    <name evidence="12" type="ORF">Hamer_G010849</name>
</gene>
<dbReference type="GO" id="GO:0035237">
    <property type="term" value="F:corazonin receptor activity"/>
    <property type="evidence" value="ECO:0007669"/>
    <property type="project" value="TreeGrafter"/>
</dbReference>
<dbReference type="PROSITE" id="PS50262">
    <property type="entry name" value="G_PROTEIN_RECEP_F1_2"/>
    <property type="match status" value="1"/>
</dbReference>
<feature type="transmembrane region" description="Helical" evidence="10">
    <location>
        <begin position="88"/>
        <end position="107"/>
    </location>
</feature>
<keyword evidence="8 12" id="KW-0675">Receptor</keyword>
<comment type="caution">
    <text evidence="12">The sequence shown here is derived from an EMBL/GenBank/DDBJ whole genome shotgun (WGS) entry which is preliminary data.</text>
</comment>
<dbReference type="AlphaFoldDB" id="A0A8J5JQF1"/>
<keyword evidence="5 10" id="KW-1133">Transmembrane helix</keyword>
<feature type="transmembrane region" description="Helical" evidence="10">
    <location>
        <begin position="210"/>
        <end position="228"/>
    </location>
</feature>
<dbReference type="Pfam" id="PF00001">
    <property type="entry name" value="7tm_1"/>
    <property type="match status" value="1"/>
</dbReference>
<keyword evidence="4 10" id="KW-0812">Transmembrane</keyword>
<dbReference type="EMBL" id="JAHLQT010028013">
    <property type="protein sequence ID" value="KAG7162180.1"/>
    <property type="molecule type" value="Genomic_DNA"/>
</dbReference>
<keyword evidence="13" id="KW-1185">Reference proteome</keyword>
<evidence type="ECO:0000256" key="6">
    <source>
        <dbReference type="ARBA" id="ARBA00023040"/>
    </source>
</evidence>
<evidence type="ECO:0000256" key="8">
    <source>
        <dbReference type="ARBA" id="ARBA00023170"/>
    </source>
</evidence>
<accession>A0A8J5JQF1</accession>
<feature type="transmembrane region" description="Helical" evidence="10">
    <location>
        <begin position="46"/>
        <end position="68"/>
    </location>
</feature>
<comment type="similarity">
    <text evidence="2">Belongs to the G-protein coupled receptor 1 family.</text>
</comment>
<evidence type="ECO:0000313" key="13">
    <source>
        <dbReference type="Proteomes" id="UP000747542"/>
    </source>
</evidence>
<dbReference type="PANTHER" id="PTHR24230">
    <property type="entry name" value="G-PROTEIN COUPLED RECEPTOR"/>
    <property type="match status" value="1"/>
</dbReference>
<evidence type="ECO:0000313" key="12">
    <source>
        <dbReference type="EMBL" id="KAG7162180.1"/>
    </source>
</evidence>
<comment type="subcellular location">
    <subcellularLocation>
        <location evidence="1">Cell membrane</location>
        <topology evidence="1">Multi-pass membrane protein</topology>
    </subcellularLocation>
</comment>
<dbReference type="SUPFAM" id="SSF81321">
    <property type="entry name" value="Family A G protein-coupled receptor-like"/>
    <property type="match status" value="1"/>
</dbReference>
<keyword evidence="3" id="KW-1003">Cell membrane</keyword>
<keyword evidence="6" id="KW-0297">G-protein coupled receptor</keyword>
<evidence type="ECO:0000256" key="10">
    <source>
        <dbReference type="SAM" id="Phobius"/>
    </source>
</evidence>